<dbReference type="InterPro" id="IPR046341">
    <property type="entry name" value="SET_dom_sf"/>
</dbReference>
<feature type="domain" description="SET" evidence="1">
    <location>
        <begin position="440"/>
        <end position="616"/>
    </location>
</feature>
<dbReference type="KEGG" id="tet:TTHERM_00723100"/>
<dbReference type="InParanoid" id="I7LZK9"/>
<keyword evidence="3" id="KW-1185">Reference proteome</keyword>
<dbReference type="PROSITE" id="PS50280">
    <property type="entry name" value="SET"/>
    <property type="match status" value="1"/>
</dbReference>
<dbReference type="Pfam" id="PF00856">
    <property type="entry name" value="SET"/>
    <property type="match status" value="1"/>
</dbReference>
<dbReference type="SUPFAM" id="SSF82199">
    <property type="entry name" value="SET domain"/>
    <property type="match status" value="1"/>
</dbReference>
<dbReference type="AlphaFoldDB" id="I7LZK9"/>
<dbReference type="InterPro" id="IPR001214">
    <property type="entry name" value="SET_dom"/>
</dbReference>
<dbReference type="Proteomes" id="UP000009168">
    <property type="component" value="Unassembled WGS sequence"/>
</dbReference>
<evidence type="ECO:0000313" key="2">
    <source>
        <dbReference type="EMBL" id="EAR84125.1"/>
    </source>
</evidence>
<evidence type="ECO:0000259" key="1">
    <source>
        <dbReference type="PROSITE" id="PS50280"/>
    </source>
</evidence>
<dbReference type="GeneID" id="7833905"/>
<sequence>MDASQMMIHFGQKPLGNEFYCQLKENHVPEQYAQYLMEIKTQKPQDFYIILKAFKTGGRLKPLEQLLIHNNSYFKPEEAYESKKQNKFLNRNRSQENVEVYNDEYYKMIIENPYFENCNLIEEKKVADILTQGFIPQQDNFIWALVVEKSQLLKKEVNFLAQNQFKEQLQINVYGQDISDQKKEFISGWTEQDINKRISALLNVEPGDIIGLINPEKSLDRQAYATLAVKCNQIFFIKSGIDLDQFLDKQILNKPMNQLQQEKRKIFVQKYLKTRKAIWSEKNIVDLIQILTKACYYDEVDKFCNIFNNINMVLSNLSNQTKQEINKSLFLCNMKRGLHQEALSYYQKAQNEGLIMDQYKEEIIQILFNFRKFDEVQKEWQTLDNRQQNKLKHIIAQTNLILDFKNEGKNFDKIVELMKQKKNFHQLIQNYYGPIEIRKATIQLGRDDRVQDIGRGIFLTKKVNKRQLLWAERDLTYKPNQRNNVKTMFETLKDMLSNNLLRARLRHLYQDGMTNFTFPEVSLYSNDNYDLQKQGCVPQITDEDLWNIVNSSSHTIYPKLYQSEQTKEEEGLWPIFSFVNHSISNRNIEVIVQQGFLFVFSTMSLPENTQIFYNYVLNIDNEDVIKSVKSKYGLQEL</sequence>
<dbReference type="RefSeq" id="XP_001031788.1">
    <property type="nucleotide sequence ID" value="XM_001031788.3"/>
</dbReference>
<evidence type="ECO:0000313" key="3">
    <source>
        <dbReference type="Proteomes" id="UP000009168"/>
    </source>
</evidence>
<name>I7LZK9_TETTS</name>
<dbReference type="EMBL" id="GG662432">
    <property type="protein sequence ID" value="EAR84125.1"/>
    <property type="molecule type" value="Genomic_DNA"/>
</dbReference>
<accession>I7LZK9</accession>
<gene>
    <name evidence="2" type="ORF">TTHERM_00723100</name>
</gene>
<proteinExistence type="predicted"/>
<protein>
    <recommendedName>
        <fullName evidence="1">SET domain-containing protein</fullName>
    </recommendedName>
</protein>
<organism evidence="2 3">
    <name type="scientific">Tetrahymena thermophila (strain SB210)</name>
    <dbReference type="NCBI Taxonomy" id="312017"/>
    <lineage>
        <taxon>Eukaryota</taxon>
        <taxon>Sar</taxon>
        <taxon>Alveolata</taxon>
        <taxon>Ciliophora</taxon>
        <taxon>Intramacronucleata</taxon>
        <taxon>Oligohymenophorea</taxon>
        <taxon>Hymenostomatida</taxon>
        <taxon>Tetrahymenina</taxon>
        <taxon>Tetrahymenidae</taxon>
        <taxon>Tetrahymena</taxon>
    </lineage>
</organism>
<reference evidence="3" key="1">
    <citation type="journal article" date="2006" name="PLoS Biol.">
        <title>Macronuclear genome sequence of the ciliate Tetrahymena thermophila, a model eukaryote.</title>
        <authorList>
            <person name="Eisen J.A."/>
            <person name="Coyne R.S."/>
            <person name="Wu M."/>
            <person name="Wu D."/>
            <person name="Thiagarajan M."/>
            <person name="Wortman J.R."/>
            <person name="Badger J.H."/>
            <person name="Ren Q."/>
            <person name="Amedeo P."/>
            <person name="Jones K.M."/>
            <person name="Tallon L.J."/>
            <person name="Delcher A.L."/>
            <person name="Salzberg S.L."/>
            <person name="Silva J.C."/>
            <person name="Haas B.J."/>
            <person name="Majoros W.H."/>
            <person name="Farzad M."/>
            <person name="Carlton J.M."/>
            <person name="Smith R.K. Jr."/>
            <person name="Garg J."/>
            <person name="Pearlman R.E."/>
            <person name="Karrer K.M."/>
            <person name="Sun L."/>
            <person name="Manning G."/>
            <person name="Elde N.C."/>
            <person name="Turkewitz A.P."/>
            <person name="Asai D.J."/>
            <person name="Wilkes D.E."/>
            <person name="Wang Y."/>
            <person name="Cai H."/>
            <person name="Collins K."/>
            <person name="Stewart B.A."/>
            <person name="Lee S.R."/>
            <person name="Wilamowska K."/>
            <person name="Weinberg Z."/>
            <person name="Ruzzo W.L."/>
            <person name="Wloga D."/>
            <person name="Gaertig J."/>
            <person name="Frankel J."/>
            <person name="Tsao C.-C."/>
            <person name="Gorovsky M.A."/>
            <person name="Keeling P.J."/>
            <person name="Waller R.F."/>
            <person name="Patron N.J."/>
            <person name="Cherry J.M."/>
            <person name="Stover N.A."/>
            <person name="Krieger C.J."/>
            <person name="del Toro C."/>
            <person name="Ryder H.F."/>
            <person name="Williamson S.C."/>
            <person name="Barbeau R.A."/>
            <person name="Hamilton E.P."/>
            <person name="Orias E."/>
        </authorList>
    </citation>
    <scope>NUCLEOTIDE SEQUENCE [LARGE SCALE GENOMIC DNA]</scope>
    <source>
        <strain evidence="3">SB210</strain>
    </source>
</reference>
<dbReference type="HOGENOM" id="CLU_429926_0_0_1"/>